<dbReference type="Proteomes" id="UP000886520">
    <property type="component" value="Chromosome 19"/>
</dbReference>
<comment type="caution">
    <text evidence="1">The sequence shown here is derived from an EMBL/GenBank/DDBJ whole genome shotgun (WGS) entry which is preliminary data.</text>
</comment>
<keyword evidence="2" id="KW-1185">Reference proteome</keyword>
<gene>
    <name evidence="1" type="ORF">GOP47_0019614</name>
</gene>
<sequence length="144" mass="16501">MIFQMQGHAHYEIRRHEQLWRDVGIEALEVLSVFSKAKAITIEGFSWATPDVLIPKFHSLFLARTQLGLPHLPPPPLRVFPRPEVDESPHPACPALITHVHLQSLQKGHRYHPIMDSHLESLALGCQQLATAYDRVVPPWNYEH</sequence>
<dbReference type="EMBL" id="JABFUD020000019">
    <property type="protein sequence ID" value="KAI5064919.1"/>
    <property type="molecule type" value="Genomic_DNA"/>
</dbReference>
<protein>
    <submittedName>
        <fullName evidence="1">Uncharacterized protein</fullName>
    </submittedName>
</protein>
<name>A0A9D4UCW2_ADICA</name>
<evidence type="ECO:0000313" key="1">
    <source>
        <dbReference type="EMBL" id="KAI5064919.1"/>
    </source>
</evidence>
<organism evidence="1 2">
    <name type="scientific">Adiantum capillus-veneris</name>
    <name type="common">Maidenhair fern</name>
    <dbReference type="NCBI Taxonomy" id="13818"/>
    <lineage>
        <taxon>Eukaryota</taxon>
        <taxon>Viridiplantae</taxon>
        <taxon>Streptophyta</taxon>
        <taxon>Embryophyta</taxon>
        <taxon>Tracheophyta</taxon>
        <taxon>Polypodiopsida</taxon>
        <taxon>Polypodiidae</taxon>
        <taxon>Polypodiales</taxon>
        <taxon>Pteridineae</taxon>
        <taxon>Pteridaceae</taxon>
        <taxon>Vittarioideae</taxon>
        <taxon>Adiantum</taxon>
    </lineage>
</organism>
<dbReference type="AlphaFoldDB" id="A0A9D4UCW2"/>
<accession>A0A9D4UCW2</accession>
<reference evidence="1" key="1">
    <citation type="submission" date="2021-01" db="EMBL/GenBank/DDBJ databases">
        <title>Adiantum capillus-veneris genome.</title>
        <authorList>
            <person name="Fang Y."/>
            <person name="Liao Q."/>
        </authorList>
    </citation>
    <scope>NUCLEOTIDE SEQUENCE</scope>
    <source>
        <strain evidence="1">H3</strain>
        <tissue evidence="1">Leaf</tissue>
    </source>
</reference>
<evidence type="ECO:0000313" key="2">
    <source>
        <dbReference type="Proteomes" id="UP000886520"/>
    </source>
</evidence>
<proteinExistence type="predicted"/>